<keyword evidence="3" id="KW-1185">Reference proteome</keyword>
<feature type="domain" description="NADPH-dependent FMN reductase-like" evidence="1">
    <location>
        <begin position="2"/>
        <end position="146"/>
    </location>
</feature>
<comment type="caution">
    <text evidence="2">The sequence shown here is derived from an EMBL/GenBank/DDBJ whole genome shotgun (WGS) entry which is preliminary data.</text>
</comment>
<dbReference type="GO" id="GO:0010181">
    <property type="term" value="F:FMN binding"/>
    <property type="evidence" value="ECO:0007669"/>
    <property type="project" value="TreeGrafter"/>
</dbReference>
<dbReference type="GO" id="GO:0016491">
    <property type="term" value="F:oxidoreductase activity"/>
    <property type="evidence" value="ECO:0007669"/>
    <property type="project" value="InterPro"/>
</dbReference>
<reference evidence="2 3" key="1">
    <citation type="submission" date="2019-04" db="EMBL/GenBank/DDBJ databases">
        <title>Streptomyces oryziradicis sp. nov., a novel actinomycete isolated from rhizosphere soil of rice (Oryza sativa L.).</title>
        <authorList>
            <person name="Li C."/>
        </authorList>
    </citation>
    <scope>NUCLEOTIDE SEQUENCE [LARGE SCALE GENOMIC DNA]</scope>
    <source>
        <strain evidence="2 3">NEAU-C40</strain>
    </source>
</reference>
<dbReference type="OrthoDB" id="9812295at2"/>
<evidence type="ECO:0000313" key="3">
    <source>
        <dbReference type="Proteomes" id="UP000305778"/>
    </source>
</evidence>
<evidence type="ECO:0000259" key="1">
    <source>
        <dbReference type="Pfam" id="PF03358"/>
    </source>
</evidence>
<dbReference type="Pfam" id="PF03358">
    <property type="entry name" value="FMN_red"/>
    <property type="match status" value="1"/>
</dbReference>
<dbReference type="RefSeq" id="WP_136728728.1">
    <property type="nucleotide sequence ID" value="NZ_SUMC01000060.1"/>
</dbReference>
<dbReference type="InterPro" id="IPR050712">
    <property type="entry name" value="NAD(P)H-dep_reductase"/>
</dbReference>
<dbReference type="Gene3D" id="3.40.50.360">
    <property type="match status" value="1"/>
</dbReference>
<name>A0A4U0SRB7_9ACTN</name>
<protein>
    <submittedName>
        <fullName evidence="2">NAD(P)H-dependent oxidoreductase</fullName>
    </submittedName>
</protein>
<dbReference type="PANTHER" id="PTHR30543">
    <property type="entry name" value="CHROMATE REDUCTASE"/>
    <property type="match status" value="1"/>
</dbReference>
<dbReference type="InterPro" id="IPR005025">
    <property type="entry name" value="FMN_Rdtase-like_dom"/>
</dbReference>
<dbReference type="PANTHER" id="PTHR30543:SF21">
    <property type="entry name" value="NAD(P)H-DEPENDENT FMN REDUCTASE LOT6"/>
    <property type="match status" value="1"/>
</dbReference>
<dbReference type="AlphaFoldDB" id="A0A4U0SRB7"/>
<sequence>MTKIGIIVGSTRPGRLGPQVARWVEKAAGERDDAEFDLVDVADYNLPLFDEPRSPLLRDYQHAHTRAWSAKVAELDGYVFVTPEYNRSIPGALKNAIDVVYHEWNHKAAGLVGYGSTAGGARALEHLRGIAGAVMLAPVHTEVTLSMHNDFENYAVFNPDPRHEGALRQMLGEVIALADALAPLRGT</sequence>
<accession>A0A4U0SRB7</accession>
<proteinExistence type="predicted"/>
<dbReference type="GO" id="GO:0005829">
    <property type="term" value="C:cytosol"/>
    <property type="evidence" value="ECO:0007669"/>
    <property type="project" value="TreeGrafter"/>
</dbReference>
<evidence type="ECO:0000313" key="2">
    <source>
        <dbReference type="EMBL" id="TKA02925.1"/>
    </source>
</evidence>
<gene>
    <name evidence="2" type="ORF">FCI23_37950</name>
</gene>
<dbReference type="EMBL" id="SUMC01000060">
    <property type="protein sequence ID" value="TKA02925.1"/>
    <property type="molecule type" value="Genomic_DNA"/>
</dbReference>
<dbReference type="InterPro" id="IPR029039">
    <property type="entry name" value="Flavoprotein-like_sf"/>
</dbReference>
<organism evidence="2 3">
    <name type="scientific">Actinacidiphila oryziradicis</name>
    <dbReference type="NCBI Taxonomy" id="2571141"/>
    <lineage>
        <taxon>Bacteria</taxon>
        <taxon>Bacillati</taxon>
        <taxon>Actinomycetota</taxon>
        <taxon>Actinomycetes</taxon>
        <taxon>Kitasatosporales</taxon>
        <taxon>Streptomycetaceae</taxon>
        <taxon>Actinacidiphila</taxon>
    </lineage>
</organism>
<dbReference type="SUPFAM" id="SSF52218">
    <property type="entry name" value="Flavoproteins"/>
    <property type="match status" value="1"/>
</dbReference>
<dbReference type="Proteomes" id="UP000305778">
    <property type="component" value="Unassembled WGS sequence"/>
</dbReference>